<sequence length="49" mass="5626">MSIFHMKHICTSRSKGNSAVENADKHNNIPIAEEKKYMNCSTKTILYQI</sequence>
<organism evidence="1">
    <name type="scientific">Arundo donax</name>
    <name type="common">Giant reed</name>
    <name type="synonym">Donax arundinaceus</name>
    <dbReference type="NCBI Taxonomy" id="35708"/>
    <lineage>
        <taxon>Eukaryota</taxon>
        <taxon>Viridiplantae</taxon>
        <taxon>Streptophyta</taxon>
        <taxon>Embryophyta</taxon>
        <taxon>Tracheophyta</taxon>
        <taxon>Spermatophyta</taxon>
        <taxon>Magnoliopsida</taxon>
        <taxon>Liliopsida</taxon>
        <taxon>Poales</taxon>
        <taxon>Poaceae</taxon>
        <taxon>PACMAD clade</taxon>
        <taxon>Arundinoideae</taxon>
        <taxon>Arundineae</taxon>
        <taxon>Arundo</taxon>
    </lineage>
</organism>
<proteinExistence type="predicted"/>
<name>A0A0A8ZG43_ARUDO</name>
<dbReference type="EMBL" id="GBRH01261297">
    <property type="protein sequence ID" value="JAD36598.1"/>
    <property type="molecule type" value="Transcribed_RNA"/>
</dbReference>
<evidence type="ECO:0000313" key="1">
    <source>
        <dbReference type="EMBL" id="JAD36598.1"/>
    </source>
</evidence>
<accession>A0A0A8ZG43</accession>
<reference evidence="1" key="1">
    <citation type="submission" date="2014-09" db="EMBL/GenBank/DDBJ databases">
        <authorList>
            <person name="Magalhaes I.L.F."/>
            <person name="Oliveira U."/>
            <person name="Santos F.R."/>
            <person name="Vidigal T.H.D.A."/>
            <person name="Brescovit A.D."/>
            <person name="Santos A.J."/>
        </authorList>
    </citation>
    <scope>NUCLEOTIDE SEQUENCE</scope>
    <source>
        <tissue evidence="1">Shoot tissue taken approximately 20 cm above the soil surface</tissue>
    </source>
</reference>
<reference evidence="1" key="2">
    <citation type="journal article" date="2015" name="Data Brief">
        <title>Shoot transcriptome of the giant reed, Arundo donax.</title>
        <authorList>
            <person name="Barrero R.A."/>
            <person name="Guerrero F.D."/>
            <person name="Moolhuijzen P."/>
            <person name="Goolsby J.A."/>
            <person name="Tidwell J."/>
            <person name="Bellgard S.E."/>
            <person name="Bellgard M.I."/>
        </authorList>
    </citation>
    <scope>NUCLEOTIDE SEQUENCE</scope>
    <source>
        <tissue evidence="1">Shoot tissue taken approximately 20 cm above the soil surface</tissue>
    </source>
</reference>
<dbReference type="AlphaFoldDB" id="A0A0A8ZG43"/>
<protein>
    <submittedName>
        <fullName evidence="1">Uncharacterized protein</fullName>
    </submittedName>
</protein>